<protein>
    <submittedName>
        <fullName evidence="2">Uncharacterized protein</fullName>
    </submittedName>
</protein>
<proteinExistence type="predicted"/>
<dbReference type="Proteomes" id="UP000287651">
    <property type="component" value="Unassembled WGS sequence"/>
</dbReference>
<accession>A0A426YUX9</accession>
<comment type="caution">
    <text evidence="2">The sequence shown here is derived from an EMBL/GenBank/DDBJ whole genome shotgun (WGS) entry which is preliminary data.</text>
</comment>
<keyword evidence="1" id="KW-1133">Transmembrane helix</keyword>
<feature type="transmembrane region" description="Helical" evidence="1">
    <location>
        <begin position="89"/>
        <end position="108"/>
    </location>
</feature>
<keyword evidence="1" id="KW-0812">Transmembrane</keyword>
<sequence>MSLVVRSFLGNPVATGCVACVLELASWIYRAASFIVVSVTFPSMPSPDPAAAGVLGGVLEGVGGDSGAQGAPPHEEAALSPSATASGCSWMVMVMVTASQFAAVLITIRRYSYDSLFNTGELAVSFCLPSRGPI</sequence>
<evidence type="ECO:0000313" key="2">
    <source>
        <dbReference type="EMBL" id="RRT55526.1"/>
    </source>
</evidence>
<dbReference type="EMBL" id="AMZH03010050">
    <property type="protein sequence ID" value="RRT55526.1"/>
    <property type="molecule type" value="Genomic_DNA"/>
</dbReference>
<evidence type="ECO:0000313" key="3">
    <source>
        <dbReference type="Proteomes" id="UP000287651"/>
    </source>
</evidence>
<reference evidence="2 3" key="1">
    <citation type="journal article" date="2014" name="Agronomy (Basel)">
        <title>A Draft Genome Sequence for Ensete ventricosum, the Drought-Tolerant Tree Against Hunger.</title>
        <authorList>
            <person name="Harrison J."/>
            <person name="Moore K.A."/>
            <person name="Paszkiewicz K."/>
            <person name="Jones T."/>
            <person name="Grant M."/>
            <person name="Ambacheew D."/>
            <person name="Muzemil S."/>
            <person name="Studholme D.J."/>
        </authorList>
    </citation>
    <scope>NUCLEOTIDE SEQUENCE [LARGE SCALE GENOMIC DNA]</scope>
</reference>
<organism evidence="2 3">
    <name type="scientific">Ensete ventricosum</name>
    <name type="common">Abyssinian banana</name>
    <name type="synonym">Musa ensete</name>
    <dbReference type="NCBI Taxonomy" id="4639"/>
    <lineage>
        <taxon>Eukaryota</taxon>
        <taxon>Viridiplantae</taxon>
        <taxon>Streptophyta</taxon>
        <taxon>Embryophyta</taxon>
        <taxon>Tracheophyta</taxon>
        <taxon>Spermatophyta</taxon>
        <taxon>Magnoliopsida</taxon>
        <taxon>Liliopsida</taxon>
        <taxon>Zingiberales</taxon>
        <taxon>Musaceae</taxon>
        <taxon>Ensete</taxon>
    </lineage>
</organism>
<dbReference type="PROSITE" id="PS51257">
    <property type="entry name" value="PROKAR_LIPOPROTEIN"/>
    <property type="match status" value="1"/>
</dbReference>
<dbReference type="AlphaFoldDB" id="A0A426YUX9"/>
<evidence type="ECO:0000256" key="1">
    <source>
        <dbReference type="SAM" id="Phobius"/>
    </source>
</evidence>
<gene>
    <name evidence="2" type="ORF">B296_00010042</name>
</gene>
<name>A0A426YUX9_ENSVE</name>
<keyword evidence="1" id="KW-0472">Membrane</keyword>